<gene>
    <name evidence="2" type="ORF">DDE18_05000</name>
</gene>
<reference evidence="2 3" key="1">
    <citation type="submission" date="2018-04" db="EMBL/GenBank/DDBJ databases">
        <title>Genome of Nocardioides gansuensis WSJ-1.</title>
        <authorList>
            <person name="Wu S."/>
            <person name="Wang G."/>
        </authorList>
    </citation>
    <scope>NUCLEOTIDE SEQUENCE [LARGE SCALE GENOMIC DNA]</scope>
    <source>
        <strain evidence="2 3">WSJ-1</strain>
    </source>
</reference>
<proteinExistence type="predicted"/>
<evidence type="ECO:0000313" key="2">
    <source>
        <dbReference type="EMBL" id="PVG84025.1"/>
    </source>
</evidence>
<evidence type="ECO:0000313" key="3">
    <source>
        <dbReference type="Proteomes" id="UP000246018"/>
    </source>
</evidence>
<dbReference type="InterPro" id="IPR045175">
    <property type="entry name" value="M28_fam"/>
</dbReference>
<dbReference type="Gene3D" id="3.40.630.10">
    <property type="entry name" value="Zn peptidases"/>
    <property type="match status" value="1"/>
</dbReference>
<protein>
    <submittedName>
        <fullName evidence="2">Zn-dependent exopeptidase M28</fullName>
    </submittedName>
</protein>
<dbReference type="GO" id="GO:0006508">
    <property type="term" value="P:proteolysis"/>
    <property type="evidence" value="ECO:0007669"/>
    <property type="project" value="InterPro"/>
</dbReference>
<sequence>MAVVRHLAGTIGPRHATSPAYRAAAAWTASYFRRLGYDVRRERFAVPGGDSWGVPVEAGASWNVVATPPGFQPKAPHLVVGAHLDTVPQAPGAEDNASGVGVLLAVAQALAEGEARLPVVLVAFGAEEPRGLTDADHHYGSRAHVAALSRAERAAVRGMLSLDRVGVGSVVPVCTATGGTDPAQEQALTAARRARVPAQPCVNRSSDHWSFVRAGLPGVRIGGTSYTGYHSPQDVVSVVDEAQLGRTGRLVLSWLAPGS</sequence>
<dbReference type="Proteomes" id="UP000246018">
    <property type="component" value="Unassembled WGS sequence"/>
</dbReference>
<dbReference type="GO" id="GO:0008235">
    <property type="term" value="F:metalloexopeptidase activity"/>
    <property type="evidence" value="ECO:0007669"/>
    <property type="project" value="InterPro"/>
</dbReference>
<dbReference type="AlphaFoldDB" id="A0A2T8FEA1"/>
<dbReference type="OrthoDB" id="345880at2"/>
<organism evidence="2 3">
    <name type="scientific">Nocardioides gansuensis</name>
    <dbReference type="NCBI Taxonomy" id="2138300"/>
    <lineage>
        <taxon>Bacteria</taxon>
        <taxon>Bacillati</taxon>
        <taxon>Actinomycetota</taxon>
        <taxon>Actinomycetes</taxon>
        <taxon>Propionibacteriales</taxon>
        <taxon>Nocardioidaceae</taxon>
        <taxon>Nocardioides</taxon>
    </lineage>
</organism>
<dbReference type="InterPro" id="IPR007484">
    <property type="entry name" value="Peptidase_M28"/>
</dbReference>
<dbReference type="Pfam" id="PF04389">
    <property type="entry name" value="Peptidase_M28"/>
    <property type="match status" value="1"/>
</dbReference>
<dbReference type="PANTHER" id="PTHR12147">
    <property type="entry name" value="METALLOPEPTIDASE M28 FAMILY MEMBER"/>
    <property type="match status" value="1"/>
</dbReference>
<accession>A0A2T8FEA1</accession>
<dbReference type="EMBL" id="QDGZ01000002">
    <property type="protein sequence ID" value="PVG84025.1"/>
    <property type="molecule type" value="Genomic_DNA"/>
</dbReference>
<dbReference type="PANTHER" id="PTHR12147:SF26">
    <property type="entry name" value="PEPTIDASE M28 DOMAIN-CONTAINING PROTEIN"/>
    <property type="match status" value="1"/>
</dbReference>
<dbReference type="SUPFAM" id="SSF53187">
    <property type="entry name" value="Zn-dependent exopeptidases"/>
    <property type="match status" value="1"/>
</dbReference>
<evidence type="ECO:0000259" key="1">
    <source>
        <dbReference type="Pfam" id="PF04389"/>
    </source>
</evidence>
<comment type="caution">
    <text evidence="2">The sequence shown here is derived from an EMBL/GenBank/DDBJ whole genome shotgun (WGS) entry which is preliminary data.</text>
</comment>
<name>A0A2T8FEA1_9ACTN</name>
<feature type="domain" description="Peptidase M28" evidence="1">
    <location>
        <begin position="63"/>
        <end position="254"/>
    </location>
</feature>
<keyword evidence="3" id="KW-1185">Reference proteome</keyword>